<dbReference type="AlphaFoldDB" id="A0A3B0PFX4"/>
<gene>
    <name evidence="1" type="ORF">NCTC10124_01452</name>
</gene>
<dbReference type="Proteomes" id="UP000259328">
    <property type="component" value="Chromosome"/>
</dbReference>
<protein>
    <submittedName>
        <fullName evidence="1">Uncharacterized protein</fullName>
    </submittedName>
</protein>
<sequence>MQNRPIYISLNSDKEFLLFNQVQRQYNKTLRLNKNLVLSKKEIYLKLTENIYIYLDEKAIKDIKKGYQFAFPTKYFEEKTKKLNLKLNQNLVYVFKYSKFDFKLFVKRKNNFI</sequence>
<proteinExistence type="predicted"/>
<reference evidence="2" key="1">
    <citation type="submission" date="2018-06" db="EMBL/GenBank/DDBJ databases">
        <authorList>
            <consortium name="Pathogen Informatics"/>
        </authorList>
    </citation>
    <scope>NUCLEOTIDE SEQUENCE [LARGE SCALE GENOMIC DNA]</scope>
    <source>
        <strain evidence="2">NCTC10124</strain>
    </source>
</reference>
<name>A0A3B0PFX4_MYCSY</name>
<accession>A0A3B0PFX4</accession>
<dbReference type="EMBL" id="LS991953">
    <property type="protein sequence ID" value="SYV93695.1"/>
    <property type="molecule type" value="Genomic_DNA"/>
</dbReference>
<organism evidence="1 2">
    <name type="scientific">Mycoplasmopsis synoviae</name>
    <name type="common">Mycoplasma synoviae</name>
    <dbReference type="NCBI Taxonomy" id="2109"/>
    <lineage>
        <taxon>Bacteria</taxon>
        <taxon>Bacillati</taxon>
        <taxon>Mycoplasmatota</taxon>
        <taxon>Mycoplasmoidales</taxon>
        <taxon>Metamycoplasmataceae</taxon>
        <taxon>Mycoplasmopsis</taxon>
    </lineage>
</organism>
<evidence type="ECO:0000313" key="1">
    <source>
        <dbReference type="EMBL" id="SYV93695.1"/>
    </source>
</evidence>
<evidence type="ECO:0000313" key="2">
    <source>
        <dbReference type="Proteomes" id="UP000259328"/>
    </source>
</evidence>